<evidence type="ECO:0000256" key="4">
    <source>
        <dbReference type="ARBA" id="ARBA00022691"/>
    </source>
</evidence>
<dbReference type="AlphaFoldDB" id="A0A6J7G7S3"/>
<dbReference type="GO" id="GO:0032259">
    <property type="term" value="P:methylation"/>
    <property type="evidence" value="ECO:0007669"/>
    <property type="project" value="UniProtKB-KW"/>
</dbReference>
<sequence length="523" mass="57634">MSDMSATSQALTQKLWGYCKLLLDDGLSYGDYLEQLTYLLFLKMAHERTEPPFDEQSVIPEGCDWPSLAEKSGADLEAHYTLLLQTLAQEPGLLGLIFRKSQNRIQDPAKLRHLVVNLIGGETWSGLDSDLTGDFYEDLLERTASEGKAGAGQYFTPRAVIRAMVDAVQPRPGQTMSDPACGTGGFLLAFHEYVLANNTLDRDEKARLRDECIHGNELVDNTARLCAMNLFLHGIGHYSAEEAPAISVGDALVATPSKKVDLVLANPPFGNKSATTFDAEVTLDDDGNEVIKTSKDKLVISRPDFWATTSNKQLNFVQHIRSMLDIGGVAAIVVPDNVLFEGSSENSAGGKIRERLLHECDVHTILRLPTGIFYAQGVKANVVFFRRHAAGKQAATRELWIFDLRTNQHFTLKTKPLRREHLDDFVEAFKPGEPLSARVETQQFKRWTYEQISERPGYNLDLWADIVDASVEDPSLLPAPEVIAEEIVEQLASALDDFKLLAAALAGPTASEGESESADVANS</sequence>
<dbReference type="Gene3D" id="3.40.50.150">
    <property type="entry name" value="Vaccinia Virus protein VP39"/>
    <property type="match status" value="1"/>
</dbReference>
<dbReference type="GO" id="GO:0009307">
    <property type="term" value="P:DNA restriction-modification system"/>
    <property type="evidence" value="ECO:0007669"/>
    <property type="project" value="UniProtKB-KW"/>
</dbReference>
<dbReference type="PANTHER" id="PTHR42933:SF4">
    <property type="entry name" value="TYPE I RESTRICTION ENZYME ECOKI METHYLASE SUBUNIT"/>
    <property type="match status" value="1"/>
</dbReference>
<proteinExistence type="predicted"/>
<dbReference type="Gene3D" id="1.20.1260.30">
    <property type="match status" value="1"/>
</dbReference>
<dbReference type="InterPro" id="IPR038333">
    <property type="entry name" value="T1MK-like_N_sf"/>
</dbReference>
<dbReference type="InterPro" id="IPR029063">
    <property type="entry name" value="SAM-dependent_MTases_sf"/>
</dbReference>
<keyword evidence="4" id="KW-0949">S-adenosyl-L-methionine</keyword>
<evidence type="ECO:0000259" key="7">
    <source>
        <dbReference type="Pfam" id="PF02384"/>
    </source>
</evidence>
<evidence type="ECO:0000256" key="2">
    <source>
        <dbReference type="ARBA" id="ARBA00022603"/>
    </source>
</evidence>
<dbReference type="InterPro" id="IPR051537">
    <property type="entry name" value="DNA_Adenine_Mtase"/>
</dbReference>
<dbReference type="InterPro" id="IPR003356">
    <property type="entry name" value="DNA_methylase_A-5"/>
</dbReference>
<protein>
    <recommendedName>
        <fullName evidence="1">site-specific DNA-methyltransferase (adenine-specific)</fullName>
        <ecNumber evidence="1">2.1.1.72</ecNumber>
    </recommendedName>
</protein>
<dbReference type="PANTHER" id="PTHR42933">
    <property type="entry name" value="SLR6095 PROTEIN"/>
    <property type="match status" value="1"/>
</dbReference>
<reference evidence="9" key="1">
    <citation type="submission" date="2020-05" db="EMBL/GenBank/DDBJ databases">
        <authorList>
            <person name="Chiriac C."/>
            <person name="Salcher M."/>
            <person name="Ghai R."/>
            <person name="Kavagutti S V."/>
        </authorList>
    </citation>
    <scope>NUCLEOTIDE SEQUENCE</scope>
</reference>
<evidence type="ECO:0000256" key="5">
    <source>
        <dbReference type="ARBA" id="ARBA00022747"/>
    </source>
</evidence>
<evidence type="ECO:0000256" key="1">
    <source>
        <dbReference type="ARBA" id="ARBA00011900"/>
    </source>
</evidence>
<evidence type="ECO:0000256" key="6">
    <source>
        <dbReference type="ARBA" id="ARBA00047942"/>
    </source>
</evidence>
<keyword evidence="5" id="KW-0680">Restriction system</keyword>
<dbReference type="Pfam" id="PF02384">
    <property type="entry name" value="N6_Mtase"/>
    <property type="match status" value="1"/>
</dbReference>
<dbReference type="PRINTS" id="PR00507">
    <property type="entry name" value="N12N6MTFRASE"/>
</dbReference>
<dbReference type="Pfam" id="PF12161">
    <property type="entry name" value="HsdM_N"/>
    <property type="match status" value="1"/>
</dbReference>
<dbReference type="SUPFAM" id="SSF53335">
    <property type="entry name" value="S-adenosyl-L-methionine-dependent methyltransferases"/>
    <property type="match status" value="1"/>
</dbReference>
<keyword evidence="3" id="KW-0808">Transferase</keyword>
<dbReference type="EMBL" id="CAFBMK010000025">
    <property type="protein sequence ID" value="CAB4902814.1"/>
    <property type="molecule type" value="Genomic_DNA"/>
</dbReference>
<dbReference type="GO" id="GO:0009007">
    <property type="term" value="F:site-specific DNA-methyltransferase (adenine-specific) activity"/>
    <property type="evidence" value="ECO:0007669"/>
    <property type="project" value="UniProtKB-EC"/>
</dbReference>
<dbReference type="GO" id="GO:0008170">
    <property type="term" value="F:N-methyltransferase activity"/>
    <property type="evidence" value="ECO:0007669"/>
    <property type="project" value="InterPro"/>
</dbReference>
<dbReference type="InterPro" id="IPR022749">
    <property type="entry name" value="D12N6_MeTrfase_N"/>
</dbReference>
<name>A0A6J7G7S3_9ZZZZ</name>
<evidence type="ECO:0000259" key="8">
    <source>
        <dbReference type="Pfam" id="PF12161"/>
    </source>
</evidence>
<feature type="domain" description="N6 adenine-specific DNA methyltransferase N-terminal" evidence="8">
    <location>
        <begin position="11"/>
        <end position="115"/>
    </location>
</feature>
<accession>A0A6J7G7S3</accession>
<gene>
    <name evidence="9" type="ORF">UFOPK3564_00683</name>
</gene>
<dbReference type="PROSITE" id="PS00092">
    <property type="entry name" value="N6_MTASE"/>
    <property type="match status" value="1"/>
</dbReference>
<evidence type="ECO:0000313" key="9">
    <source>
        <dbReference type="EMBL" id="CAB4902814.1"/>
    </source>
</evidence>
<comment type="catalytic activity">
    <reaction evidence="6">
        <text>a 2'-deoxyadenosine in DNA + S-adenosyl-L-methionine = an N(6)-methyl-2'-deoxyadenosine in DNA + S-adenosyl-L-homocysteine + H(+)</text>
        <dbReference type="Rhea" id="RHEA:15197"/>
        <dbReference type="Rhea" id="RHEA-COMP:12418"/>
        <dbReference type="Rhea" id="RHEA-COMP:12419"/>
        <dbReference type="ChEBI" id="CHEBI:15378"/>
        <dbReference type="ChEBI" id="CHEBI:57856"/>
        <dbReference type="ChEBI" id="CHEBI:59789"/>
        <dbReference type="ChEBI" id="CHEBI:90615"/>
        <dbReference type="ChEBI" id="CHEBI:90616"/>
        <dbReference type="EC" id="2.1.1.72"/>
    </reaction>
</comment>
<organism evidence="9">
    <name type="scientific">freshwater metagenome</name>
    <dbReference type="NCBI Taxonomy" id="449393"/>
    <lineage>
        <taxon>unclassified sequences</taxon>
        <taxon>metagenomes</taxon>
        <taxon>ecological metagenomes</taxon>
    </lineage>
</organism>
<dbReference type="EC" id="2.1.1.72" evidence="1"/>
<keyword evidence="2" id="KW-0489">Methyltransferase</keyword>
<feature type="domain" description="DNA methylase adenine-specific" evidence="7">
    <location>
        <begin position="129"/>
        <end position="461"/>
    </location>
</feature>
<dbReference type="InterPro" id="IPR002052">
    <property type="entry name" value="DNA_methylase_N6_adenine_CS"/>
</dbReference>
<evidence type="ECO:0000256" key="3">
    <source>
        <dbReference type="ARBA" id="ARBA00022679"/>
    </source>
</evidence>
<dbReference type="GO" id="GO:0003677">
    <property type="term" value="F:DNA binding"/>
    <property type="evidence" value="ECO:0007669"/>
    <property type="project" value="InterPro"/>
</dbReference>